<accession>A0AAN9T7Z7</accession>
<protein>
    <submittedName>
        <fullName evidence="1">Uncharacterized protein</fullName>
    </submittedName>
</protein>
<keyword evidence="2" id="KW-1185">Reference proteome</keyword>
<sequence length="180" mass="21264">MKALNLTTLQRETIMTDLKNGKAVPLSSLSNSTRAKRIRYAPTQSILLAKRPKKRKRDTMVSCGAYDVPPFVPQPRVDREKEKERLQNICFGMNEIPDDEEEPTQKEVNFNLEARYFKHERMKELMNEIEERIQFLKEVEELGYKRKYELEIKNEIAQKLQQLKKLSSLQGMDEKQKEKC</sequence>
<evidence type="ECO:0000313" key="1">
    <source>
        <dbReference type="EMBL" id="KAK7575666.1"/>
    </source>
</evidence>
<dbReference type="EMBL" id="JBBCAQ010000036">
    <property type="protein sequence ID" value="KAK7575666.1"/>
    <property type="molecule type" value="Genomic_DNA"/>
</dbReference>
<reference evidence="1 2" key="1">
    <citation type="submission" date="2024-03" db="EMBL/GenBank/DDBJ databases">
        <title>Adaptation during the transition from Ophiocordyceps entomopathogen to insect associate is accompanied by gene loss and intensified selection.</title>
        <authorList>
            <person name="Ward C.M."/>
            <person name="Onetto C.A."/>
            <person name="Borneman A.R."/>
        </authorList>
    </citation>
    <scope>NUCLEOTIDE SEQUENCE [LARGE SCALE GENOMIC DNA]</scope>
    <source>
        <strain evidence="1">AWRI1</strain>
        <tissue evidence="1">Single Adult Female</tissue>
    </source>
</reference>
<gene>
    <name evidence="1" type="ORF">V9T40_011952</name>
</gene>
<dbReference type="InterPro" id="IPR007914">
    <property type="entry name" value="UPF0193"/>
</dbReference>
<dbReference type="Pfam" id="PF05250">
    <property type="entry name" value="UPF0193"/>
    <property type="match status" value="1"/>
</dbReference>
<dbReference type="AlphaFoldDB" id="A0AAN9T7Z7"/>
<proteinExistence type="predicted"/>
<dbReference type="PANTHER" id="PTHR28348">
    <property type="entry name" value="UPF0193 PROTEIN EVG1"/>
    <property type="match status" value="1"/>
</dbReference>
<evidence type="ECO:0000313" key="2">
    <source>
        <dbReference type="Proteomes" id="UP001367676"/>
    </source>
</evidence>
<dbReference type="Proteomes" id="UP001367676">
    <property type="component" value="Unassembled WGS sequence"/>
</dbReference>
<organism evidence="1 2">
    <name type="scientific">Parthenolecanium corni</name>
    <dbReference type="NCBI Taxonomy" id="536013"/>
    <lineage>
        <taxon>Eukaryota</taxon>
        <taxon>Metazoa</taxon>
        <taxon>Ecdysozoa</taxon>
        <taxon>Arthropoda</taxon>
        <taxon>Hexapoda</taxon>
        <taxon>Insecta</taxon>
        <taxon>Pterygota</taxon>
        <taxon>Neoptera</taxon>
        <taxon>Paraneoptera</taxon>
        <taxon>Hemiptera</taxon>
        <taxon>Sternorrhyncha</taxon>
        <taxon>Coccoidea</taxon>
        <taxon>Coccidae</taxon>
        <taxon>Parthenolecanium</taxon>
    </lineage>
</organism>
<dbReference type="PANTHER" id="PTHR28348:SF1">
    <property type="entry name" value="UPF0193 PROTEIN EVG1"/>
    <property type="match status" value="1"/>
</dbReference>
<comment type="caution">
    <text evidence="1">The sequence shown here is derived from an EMBL/GenBank/DDBJ whole genome shotgun (WGS) entry which is preliminary data.</text>
</comment>
<name>A0AAN9T7Z7_9HEMI</name>